<dbReference type="Pfam" id="PF00128">
    <property type="entry name" value="Alpha-amylase"/>
    <property type="match status" value="1"/>
</dbReference>
<evidence type="ECO:0000256" key="2">
    <source>
        <dbReference type="ARBA" id="ARBA00008061"/>
    </source>
</evidence>
<evidence type="ECO:0000256" key="1">
    <source>
        <dbReference type="ARBA" id="ARBA00001913"/>
    </source>
</evidence>
<gene>
    <name evidence="8" type="ORF">VPK24_13530</name>
</gene>
<dbReference type="SUPFAM" id="SSF51445">
    <property type="entry name" value="(Trans)glycosidases"/>
    <property type="match status" value="1"/>
</dbReference>
<dbReference type="Gene3D" id="2.60.40.1180">
    <property type="entry name" value="Golgi alpha-mannosidase II"/>
    <property type="match status" value="1"/>
</dbReference>
<comment type="cofactor">
    <cofactor evidence="1">
        <name>Ca(2+)</name>
        <dbReference type="ChEBI" id="CHEBI:29108"/>
    </cofactor>
</comment>
<dbReference type="InterPro" id="IPR013780">
    <property type="entry name" value="Glyco_hydro_b"/>
</dbReference>
<evidence type="ECO:0000256" key="5">
    <source>
        <dbReference type="ARBA" id="ARBA00023277"/>
    </source>
</evidence>
<dbReference type="PIRSF" id="PIRSF001021">
    <property type="entry name" value="Alph-amls_thrmst"/>
    <property type="match status" value="1"/>
</dbReference>
<name>A0ABW7CC21_9CYAN</name>
<dbReference type="Proteomes" id="UP001604335">
    <property type="component" value="Unassembled WGS sequence"/>
</dbReference>
<evidence type="ECO:0000256" key="3">
    <source>
        <dbReference type="ARBA" id="ARBA00022723"/>
    </source>
</evidence>
<evidence type="ECO:0000313" key="8">
    <source>
        <dbReference type="EMBL" id="MFG3818665.1"/>
    </source>
</evidence>
<dbReference type="InterPro" id="IPR013776">
    <property type="entry name" value="A-amylase_thermo"/>
</dbReference>
<organism evidence="8 9">
    <name type="scientific">Limnothrix redekei LRLZ20PSL1</name>
    <dbReference type="NCBI Taxonomy" id="3112953"/>
    <lineage>
        <taxon>Bacteria</taxon>
        <taxon>Bacillati</taxon>
        <taxon>Cyanobacteriota</taxon>
        <taxon>Cyanophyceae</taxon>
        <taxon>Pseudanabaenales</taxon>
        <taxon>Pseudanabaenaceae</taxon>
        <taxon>Limnothrix</taxon>
    </lineage>
</organism>
<feature type="domain" description="Glycosyl hydrolase family 13 catalytic" evidence="7">
    <location>
        <begin position="6"/>
        <end position="402"/>
    </location>
</feature>
<keyword evidence="5" id="KW-0119">Carbohydrate metabolism</keyword>
<dbReference type="SMART" id="SM00642">
    <property type="entry name" value="Aamy"/>
    <property type="match status" value="1"/>
</dbReference>
<sequence length="492" mass="56341">MVETNGVIMQYFEWYCPADGSLWGQVQDQARELAAKGITALWLPPVYKGTSSSDVGYGTYDLFDLGEFDQKGTIRTKYGTKEELIAAVKASRAAGLQVYLDTAFNHKNGGDATETVWATPVASDNRNWELGEAREISIWSKFTFLGRGDRYSAMKWDARCFDSVNHNADDPDDHAVYRLSPKIFESEVSHRYSHYDFLMACDLDTNHPEVRQELVHWGKWIQDTLGTDGFRLDAVKYIRSSFFNEWLDAVRHHCPHRKLFAVGEYWENDVEALHRYLAATEGRMSLFDVPLHYNFHQASRSGSAYDLRTILDRTLMQQQPTLAVTFVDNHNSQPLQALESPVEAWFKPLAYAIILLRREGYPCVFYGDYYGTEYTDRGRDGHQHTVSLSKHNWLLDKFLYARRRFGWGPQYDYFSGSNTIGWTRLGDATHPLSMAVVLSNGGPSSLWMETGRSNATFYDLTDHVKELVYTNEWGWGEFRCAGGSVSVWIQQA</sequence>
<dbReference type="PANTHER" id="PTHR43447">
    <property type="entry name" value="ALPHA-AMYLASE"/>
    <property type="match status" value="1"/>
</dbReference>
<dbReference type="NCBIfam" id="NF006969">
    <property type="entry name" value="PRK09441.1-2"/>
    <property type="match status" value="1"/>
</dbReference>
<reference evidence="9" key="1">
    <citation type="journal article" date="2024" name="Algal Res.">
        <title>Biochemical, toxicological and genomic investigation of a high-biomass producing Limnothrix strain isolated from Italian shallow drinking water reservoir.</title>
        <authorList>
            <person name="Simonazzi M."/>
            <person name="Shishido T.K."/>
            <person name="Delbaje E."/>
            <person name="Wahlsten M."/>
            <person name="Fewer D.P."/>
            <person name="Sivonen K."/>
            <person name="Pezzolesi L."/>
            <person name="Pistocchi R."/>
        </authorList>
    </citation>
    <scope>NUCLEOTIDE SEQUENCE [LARGE SCALE GENOMIC DNA]</scope>
    <source>
        <strain evidence="9">LRLZ20PSL1</strain>
    </source>
</reference>
<evidence type="ECO:0000256" key="6">
    <source>
        <dbReference type="ARBA" id="ARBA00023295"/>
    </source>
</evidence>
<dbReference type="InterPro" id="IPR006047">
    <property type="entry name" value="GH13_cat_dom"/>
</dbReference>
<dbReference type="EC" id="3.2.1.1" evidence="8"/>
<accession>A0ABW7CC21</accession>
<dbReference type="Gene3D" id="2.40.30.140">
    <property type="match status" value="1"/>
</dbReference>
<evidence type="ECO:0000313" key="9">
    <source>
        <dbReference type="Proteomes" id="UP001604335"/>
    </source>
</evidence>
<dbReference type="Gene3D" id="3.20.20.80">
    <property type="entry name" value="Glycosidases"/>
    <property type="match status" value="1"/>
</dbReference>
<dbReference type="NCBIfam" id="NF006968">
    <property type="entry name" value="PRK09441.1-1"/>
    <property type="match status" value="1"/>
</dbReference>
<keyword evidence="4 8" id="KW-0378">Hydrolase</keyword>
<evidence type="ECO:0000259" key="7">
    <source>
        <dbReference type="SMART" id="SM00642"/>
    </source>
</evidence>
<dbReference type="CDD" id="cd11318">
    <property type="entry name" value="AmyAc_bac_fung_AmyA"/>
    <property type="match status" value="1"/>
</dbReference>
<dbReference type="GO" id="GO:0004556">
    <property type="term" value="F:alpha-amylase activity"/>
    <property type="evidence" value="ECO:0007669"/>
    <property type="project" value="UniProtKB-EC"/>
</dbReference>
<keyword evidence="3" id="KW-0479">Metal-binding</keyword>
<keyword evidence="6 8" id="KW-0326">Glycosidase</keyword>
<dbReference type="RefSeq" id="WP_393014140.1">
    <property type="nucleotide sequence ID" value="NZ_JAZAQF010000078.1"/>
</dbReference>
<dbReference type="SUPFAM" id="SSF51011">
    <property type="entry name" value="Glycosyl hydrolase domain"/>
    <property type="match status" value="1"/>
</dbReference>
<comment type="similarity">
    <text evidence="2">Belongs to the glycosyl hydrolase 13 family.</text>
</comment>
<evidence type="ECO:0000256" key="4">
    <source>
        <dbReference type="ARBA" id="ARBA00022801"/>
    </source>
</evidence>
<dbReference type="InterPro" id="IPR017853">
    <property type="entry name" value="GH"/>
</dbReference>
<protein>
    <submittedName>
        <fullName evidence="8">Alpha-amylase</fullName>
        <ecNumber evidence="8">3.2.1.1</ecNumber>
    </submittedName>
</protein>
<keyword evidence="9" id="KW-1185">Reference proteome</keyword>
<proteinExistence type="inferred from homology"/>
<dbReference type="EMBL" id="JAZAQF010000078">
    <property type="protein sequence ID" value="MFG3818665.1"/>
    <property type="molecule type" value="Genomic_DNA"/>
</dbReference>
<comment type="caution">
    <text evidence="8">The sequence shown here is derived from an EMBL/GenBank/DDBJ whole genome shotgun (WGS) entry which is preliminary data.</text>
</comment>